<evidence type="ECO:0000313" key="2">
    <source>
        <dbReference type="Proteomes" id="UP000439123"/>
    </source>
</evidence>
<proteinExistence type="predicted"/>
<dbReference type="EMBL" id="CABWLC010000004">
    <property type="protein sequence ID" value="VXA81688.1"/>
    <property type="molecule type" value="Genomic_DNA"/>
</dbReference>
<dbReference type="AlphaFoldDB" id="A0A653KSD0"/>
<name>A0A653KSD0_AERVE</name>
<protein>
    <submittedName>
        <fullName evidence="1">Uncharacterized protein</fullName>
    </submittedName>
</protein>
<accession>A0A653KSD0</accession>
<reference evidence="1 2" key="1">
    <citation type="submission" date="2019-10" db="EMBL/GenBank/DDBJ databases">
        <authorList>
            <person name="Karimi E."/>
        </authorList>
    </citation>
    <scope>NUCLEOTIDE SEQUENCE [LARGE SCALE GENOMIC DNA]</scope>
    <source>
        <strain evidence="1">Aeromonas sp. 8C</strain>
    </source>
</reference>
<dbReference type="Proteomes" id="UP000439123">
    <property type="component" value="Unassembled WGS sequence"/>
</dbReference>
<evidence type="ECO:0000313" key="1">
    <source>
        <dbReference type="EMBL" id="VXA81688.1"/>
    </source>
</evidence>
<gene>
    <name evidence="1" type="ORF">AERO8C_120185</name>
</gene>
<organism evidence="1 2">
    <name type="scientific">Aeromonas veronii</name>
    <dbReference type="NCBI Taxonomy" id="654"/>
    <lineage>
        <taxon>Bacteria</taxon>
        <taxon>Pseudomonadati</taxon>
        <taxon>Pseudomonadota</taxon>
        <taxon>Gammaproteobacteria</taxon>
        <taxon>Aeromonadales</taxon>
        <taxon>Aeromonadaceae</taxon>
        <taxon>Aeromonas</taxon>
    </lineage>
</organism>
<sequence length="52" mass="5841">MMGHSESLLRTVIKQAAYYPALDKDQQETKSFSFVLSQIGFTLSPCVALILY</sequence>